<feature type="region of interest" description="Disordered" evidence="1">
    <location>
        <begin position="488"/>
        <end position="547"/>
    </location>
</feature>
<proteinExistence type="predicted"/>
<dbReference type="Gene3D" id="1.10.3210.10">
    <property type="entry name" value="Hypothetical protein af1432"/>
    <property type="match status" value="1"/>
</dbReference>
<accession>Q5NX97</accession>
<dbReference type="EMBL" id="CR555307">
    <property type="protein sequence ID" value="CAI10317.1"/>
    <property type="molecule type" value="Genomic_DNA"/>
</dbReference>
<name>Q5NX97_AROAE</name>
<keyword evidence="2" id="KW-0472">Membrane</keyword>
<dbReference type="CDD" id="cd00077">
    <property type="entry name" value="HDc"/>
    <property type="match status" value="1"/>
</dbReference>
<dbReference type="SUPFAM" id="SSF109604">
    <property type="entry name" value="HD-domain/PDEase-like"/>
    <property type="match status" value="1"/>
</dbReference>
<dbReference type="Proteomes" id="UP000006552">
    <property type="component" value="Plasmid 1"/>
</dbReference>
<feature type="compositionally biased region" description="Polar residues" evidence="1">
    <location>
        <begin position="534"/>
        <end position="547"/>
    </location>
</feature>
<keyword evidence="2" id="KW-1133">Transmembrane helix</keyword>
<evidence type="ECO:0000259" key="3">
    <source>
        <dbReference type="Pfam" id="PF01966"/>
    </source>
</evidence>
<feature type="transmembrane region" description="Helical" evidence="2">
    <location>
        <begin position="69"/>
        <end position="92"/>
    </location>
</feature>
<evidence type="ECO:0000256" key="1">
    <source>
        <dbReference type="SAM" id="MobiDB-lite"/>
    </source>
</evidence>
<gene>
    <name evidence="4" type="ORF">p1B99</name>
</gene>
<geneLocation type="plasmid" evidence="5">
    <name>pAzo1</name>
</geneLocation>
<keyword evidence="4" id="KW-0614">Plasmid</keyword>
<evidence type="ECO:0000313" key="4">
    <source>
        <dbReference type="EMBL" id="CAI10317.1"/>
    </source>
</evidence>
<feature type="compositionally biased region" description="Polar residues" evidence="1">
    <location>
        <begin position="488"/>
        <end position="500"/>
    </location>
</feature>
<feature type="compositionally biased region" description="Low complexity" evidence="1">
    <location>
        <begin position="504"/>
        <end position="516"/>
    </location>
</feature>
<dbReference type="InterPro" id="IPR003607">
    <property type="entry name" value="HD/PDEase_dom"/>
</dbReference>
<dbReference type="AlphaFoldDB" id="Q5NX97"/>
<dbReference type="HOGENOM" id="CLU_377520_0_0_4"/>
<feature type="compositionally biased region" description="Basic and acidic residues" evidence="1">
    <location>
        <begin position="517"/>
        <end position="528"/>
    </location>
</feature>
<dbReference type="InterPro" id="IPR006674">
    <property type="entry name" value="HD_domain"/>
</dbReference>
<feature type="compositionally biased region" description="Acidic residues" evidence="1">
    <location>
        <begin position="574"/>
        <end position="588"/>
    </location>
</feature>
<organism evidence="4 5">
    <name type="scientific">Aromatoleum aromaticum (strain DSM 19018 / LMG 30748 / EbN1)</name>
    <name type="common">Azoarcus sp. (strain EbN1)</name>
    <dbReference type="NCBI Taxonomy" id="76114"/>
    <lineage>
        <taxon>Bacteria</taxon>
        <taxon>Pseudomonadati</taxon>
        <taxon>Pseudomonadota</taxon>
        <taxon>Betaproteobacteria</taxon>
        <taxon>Rhodocyclales</taxon>
        <taxon>Rhodocyclaceae</taxon>
        <taxon>Aromatoleum</taxon>
    </lineage>
</organism>
<keyword evidence="5" id="KW-1185">Reference proteome</keyword>
<protein>
    <recommendedName>
        <fullName evidence="3">HD domain-containing protein</fullName>
    </recommendedName>
</protein>
<sequence length="734" mass="80773">MVLRQGGAGLSARPPFSFFGLCGMRYKLVQSVALVTSFWWFCLTLYGLFDGSWNGTEELSSYVLEAGSSISLAIFIAIGIVVSAYIINEYLLSKYLKGKRVRGLSCSLGAPPIPPYHIPMAQNVPQKTGRDSVDRWLSYLKRAHPEHYRLAKQILRILLSDPKMPASHVRGGHGGKTLWEHSLLVCERAIVIAPTWTYEGLKTPKGDLVTALRDTSYTFDPADPLVGIIALAHDIGKLKTFLRDPKTGEVLKETHEHDSVSALMVTKLDEFWQIPRSDQEAILGAVGYYHRPQSFPLDKGQRAYDDRTHALMELLIAADRSAGQIESGIAPSVQTGQQTVEFMTRLWAAFHELTSEPGRVNGSNKAQTIGQKRGEIVVFKERELLRFLGQKLSISPTEDLKRALLEVLADQEVLFDPNPNMRSSSNPTPPLRTYSVSFFNASNGKHLATWRGAVVIMPKHILPGLSSLFDHPALFEVHTEEAPLPTESIAQDNSPVSQVNDGGAQEQAPEEASSPAAEEKPSNAHENVEPDGASSPSEESAEQTSAAVSAALDDFIAGERGSSQNDSFEHDLDGLEEEGTPSEPDEAADQSGSGDVLDEDVMQELSKVIEKQAEEKAVMIVEKEEELERERKEKQLKKLPRKDKDKLSQFGDVSNAVLENRNKENAVAFVLNSIKGQPYKVKRGLNWYKASSFGLTDEGFSKLAAETPPGFIELARNENGELIWVGVPEALCAS</sequence>
<feature type="region of interest" description="Disordered" evidence="1">
    <location>
        <begin position="559"/>
        <end position="598"/>
    </location>
</feature>
<feature type="domain" description="HD" evidence="3">
    <location>
        <begin position="180"/>
        <end position="294"/>
    </location>
</feature>
<evidence type="ECO:0000256" key="2">
    <source>
        <dbReference type="SAM" id="Phobius"/>
    </source>
</evidence>
<reference evidence="4 5" key="1">
    <citation type="journal article" date="2005" name="Arch. Microbiol.">
        <title>The genome sequence of an anaerobic aromatic-degrading denitrifying bacterium, strain EbN1.</title>
        <authorList>
            <person name="Rabus R."/>
            <person name="Kube M."/>
            <person name="Heider J."/>
            <person name="Beck A."/>
            <person name="Heitmann K."/>
            <person name="Widdel F."/>
            <person name="Reinhardt R."/>
        </authorList>
    </citation>
    <scope>NUCLEOTIDE SEQUENCE [LARGE SCALE GENOMIC DNA]</scope>
    <source>
        <strain evidence="4 5">EbN1</strain>
        <plasmid evidence="5">Plasmid pAzo1</plasmid>
    </source>
</reference>
<dbReference type="Pfam" id="PF01966">
    <property type="entry name" value="HD"/>
    <property type="match status" value="1"/>
</dbReference>
<dbReference type="KEGG" id="eba:p1B99"/>
<evidence type="ECO:0000313" key="5">
    <source>
        <dbReference type="Proteomes" id="UP000006552"/>
    </source>
</evidence>
<keyword evidence="2" id="KW-0812">Transmembrane</keyword>
<feature type="transmembrane region" description="Helical" evidence="2">
    <location>
        <begin position="28"/>
        <end position="49"/>
    </location>
</feature>